<name>A0AA45L424_9PSEU</name>
<accession>A0AA45L424</accession>
<dbReference type="EMBL" id="CP073249">
    <property type="protein sequence ID" value="QUF02470.1"/>
    <property type="molecule type" value="Genomic_DNA"/>
</dbReference>
<organism evidence="2 3">
    <name type="scientific">Actinosynnema pretiosum subsp. pretiosum</name>
    <dbReference type="NCBI Taxonomy" id="103721"/>
    <lineage>
        <taxon>Bacteria</taxon>
        <taxon>Bacillati</taxon>
        <taxon>Actinomycetota</taxon>
        <taxon>Actinomycetes</taxon>
        <taxon>Pseudonocardiales</taxon>
        <taxon>Pseudonocardiaceae</taxon>
        <taxon>Actinosynnema</taxon>
    </lineage>
</organism>
<reference evidence="2" key="1">
    <citation type="submission" date="2021-04" db="EMBL/GenBank/DDBJ databases">
        <title>Genomic sequence of Actinosynnema pretiosum subsp. pretiosum ATCC 31280 (C-14919).</title>
        <authorList>
            <person name="Bai L."/>
            <person name="Wang X."/>
            <person name="Xiao Y."/>
        </authorList>
    </citation>
    <scope>NUCLEOTIDE SEQUENCE</scope>
    <source>
        <strain evidence="2">ATCC 31280</strain>
    </source>
</reference>
<evidence type="ECO:0000313" key="3">
    <source>
        <dbReference type="Proteomes" id="UP000677152"/>
    </source>
</evidence>
<proteinExistence type="predicted"/>
<evidence type="ECO:0008006" key="4">
    <source>
        <dbReference type="Google" id="ProtNLM"/>
    </source>
</evidence>
<dbReference type="AlphaFoldDB" id="A0AA45L424"/>
<feature type="chain" id="PRO_5041318810" description="Peptidase inhibitor family I36" evidence="1">
    <location>
        <begin position="30"/>
        <end position="194"/>
    </location>
</feature>
<gene>
    <name evidence="2" type="ORF">KCV87_23735</name>
</gene>
<feature type="signal peptide" evidence="1">
    <location>
        <begin position="1"/>
        <end position="29"/>
    </location>
</feature>
<evidence type="ECO:0000256" key="1">
    <source>
        <dbReference type="SAM" id="SignalP"/>
    </source>
</evidence>
<dbReference type="Proteomes" id="UP000677152">
    <property type="component" value="Chromosome"/>
</dbReference>
<keyword evidence="1" id="KW-0732">Signal</keyword>
<sequence>MVRRSGRLTALGAVAAAVVSLLLGGTANASGEHAFTAQARAAGLSSAQAEGLQDKVDGYLEQLGDRGEQVAPNQIDLGGAVLNVTVPGEDQPRNLAEVTTNVDNAAQCSGNWARYGWFCAYRNEWFSGDNIGMYSCGYYPIPWYTMGSWHNNQTTGTRPWLYFNDGQDPWHMPPADSQQASGVGWTPVYSIVNC</sequence>
<protein>
    <recommendedName>
        <fullName evidence="4">Peptidase inhibitor family I36</fullName>
    </recommendedName>
</protein>
<evidence type="ECO:0000313" key="2">
    <source>
        <dbReference type="EMBL" id="QUF02470.1"/>
    </source>
</evidence>